<feature type="signal peptide" evidence="3">
    <location>
        <begin position="1"/>
        <end position="24"/>
    </location>
</feature>
<dbReference type="Gene3D" id="1.25.40.10">
    <property type="entry name" value="Tetratricopeptide repeat domain"/>
    <property type="match status" value="2"/>
</dbReference>
<proteinExistence type="predicted"/>
<keyword evidence="3" id="KW-0732">Signal</keyword>
<accession>A0ABU0YLU6</accession>
<keyword evidence="5" id="KW-1185">Reference proteome</keyword>
<keyword evidence="1" id="KW-0677">Repeat</keyword>
<evidence type="ECO:0000256" key="2">
    <source>
        <dbReference type="ARBA" id="ARBA00022803"/>
    </source>
</evidence>
<dbReference type="PANTHER" id="PTHR44858:SF1">
    <property type="entry name" value="UDP-N-ACETYLGLUCOSAMINE--PEPTIDE N-ACETYLGLUCOSAMINYLTRANSFERASE SPINDLY-RELATED"/>
    <property type="match status" value="1"/>
</dbReference>
<dbReference type="Pfam" id="PF13428">
    <property type="entry name" value="TPR_14"/>
    <property type="match status" value="1"/>
</dbReference>
<dbReference type="SMART" id="SM00028">
    <property type="entry name" value="TPR"/>
    <property type="match status" value="5"/>
</dbReference>
<gene>
    <name evidence="4" type="ORF">Q8A70_13495</name>
</gene>
<dbReference type="PANTHER" id="PTHR44858">
    <property type="entry name" value="TETRATRICOPEPTIDE REPEAT PROTEIN 6"/>
    <property type="match status" value="1"/>
</dbReference>
<name>A0ABU0YLU6_9PROT</name>
<dbReference type="InterPro" id="IPR011990">
    <property type="entry name" value="TPR-like_helical_dom_sf"/>
</dbReference>
<feature type="chain" id="PRO_5046470947" description="Tetratricopeptide repeat protein" evidence="3">
    <location>
        <begin position="25"/>
        <end position="268"/>
    </location>
</feature>
<dbReference type="EMBL" id="JAUYVI010000004">
    <property type="protein sequence ID" value="MDQ7248694.1"/>
    <property type="molecule type" value="Genomic_DNA"/>
</dbReference>
<dbReference type="InterPro" id="IPR019734">
    <property type="entry name" value="TPR_rpt"/>
</dbReference>
<dbReference type="Proteomes" id="UP001230156">
    <property type="component" value="Unassembled WGS sequence"/>
</dbReference>
<evidence type="ECO:0000256" key="1">
    <source>
        <dbReference type="ARBA" id="ARBA00022737"/>
    </source>
</evidence>
<evidence type="ECO:0000313" key="4">
    <source>
        <dbReference type="EMBL" id="MDQ7248694.1"/>
    </source>
</evidence>
<sequence length="268" mass="28849">MSLRSIRCLLTALLLLAAVPPRIAAAETAEAGATPPAAQDQAAQQKKYQACMKLAGKTPKAALKQAMEWEKAGGGDAARHCVAASYMGLKQFDDAAMELERIAQTLPQDQAPIMAQLFFQAAQAWNDFGKSELALNDIGQGLKLNKNSVDLLLLRATIYGDQEKYFEALDDLNAAYDLTSDRGTILTLRAKAYRKLGQPDLAKDNVEMALKADPNDPDALLERGTQRAEAGDKDGARADWVKLIEIAPDSYAAEGARTGLAAIDVKTN</sequence>
<comment type="caution">
    <text evidence="4">The sequence shown here is derived from an EMBL/GenBank/DDBJ whole genome shotgun (WGS) entry which is preliminary data.</text>
</comment>
<evidence type="ECO:0000256" key="3">
    <source>
        <dbReference type="SAM" id="SignalP"/>
    </source>
</evidence>
<dbReference type="RefSeq" id="WP_379956178.1">
    <property type="nucleotide sequence ID" value="NZ_JAUYVI010000004.1"/>
</dbReference>
<reference evidence="5" key="1">
    <citation type="submission" date="2023-08" db="EMBL/GenBank/DDBJ databases">
        <title>Rhodospirillaceae gen. nov., a novel taxon isolated from the Yangtze River Yuezi River estuary sludge.</title>
        <authorList>
            <person name="Ruan L."/>
        </authorList>
    </citation>
    <scope>NUCLEOTIDE SEQUENCE [LARGE SCALE GENOMIC DNA]</scope>
    <source>
        <strain evidence="5">R-7</strain>
    </source>
</reference>
<keyword evidence="2" id="KW-0802">TPR repeat</keyword>
<evidence type="ECO:0000313" key="5">
    <source>
        <dbReference type="Proteomes" id="UP001230156"/>
    </source>
</evidence>
<evidence type="ECO:0008006" key="6">
    <source>
        <dbReference type="Google" id="ProtNLM"/>
    </source>
</evidence>
<dbReference type="InterPro" id="IPR050498">
    <property type="entry name" value="Ycf3"/>
</dbReference>
<organism evidence="4 5">
    <name type="scientific">Dongia sedimenti</name>
    <dbReference type="NCBI Taxonomy" id="3064282"/>
    <lineage>
        <taxon>Bacteria</taxon>
        <taxon>Pseudomonadati</taxon>
        <taxon>Pseudomonadota</taxon>
        <taxon>Alphaproteobacteria</taxon>
        <taxon>Rhodospirillales</taxon>
        <taxon>Dongiaceae</taxon>
        <taxon>Dongia</taxon>
    </lineage>
</organism>
<protein>
    <recommendedName>
        <fullName evidence="6">Tetratricopeptide repeat protein</fullName>
    </recommendedName>
</protein>
<dbReference type="SUPFAM" id="SSF48452">
    <property type="entry name" value="TPR-like"/>
    <property type="match status" value="1"/>
</dbReference>